<sequence>MKLVNKFTMVTFLILIQGCFDTKYELDIGEDEERGIRDTSTGEFVVAPAVIGFENEKGHYFGYRLPKQDVMCDWKENERSNTFTIAKLDLKPVYFSLNLDTGLLSEFTNRGKFNEHLQSFHIELGDKFMNIENSPFVIHYKKIYKDYDFSKCFPVES</sequence>
<accession>A0A0F4PYU9</accession>
<dbReference type="PROSITE" id="PS51257">
    <property type="entry name" value="PROKAR_LIPOPROTEIN"/>
    <property type="match status" value="1"/>
</dbReference>
<name>A0A0F4PYU9_9GAMM</name>
<protein>
    <recommendedName>
        <fullName evidence="3">Lipoprotein</fullName>
    </recommendedName>
</protein>
<dbReference type="RefSeq" id="WP_045980141.1">
    <property type="nucleotide sequence ID" value="NZ_JXXY01000015.1"/>
</dbReference>
<evidence type="ECO:0008006" key="3">
    <source>
        <dbReference type="Google" id="ProtNLM"/>
    </source>
</evidence>
<evidence type="ECO:0000313" key="1">
    <source>
        <dbReference type="EMBL" id="KJZ00280.1"/>
    </source>
</evidence>
<keyword evidence="2" id="KW-1185">Reference proteome</keyword>
<dbReference type="Proteomes" id="UP000033664">
    <property type="component" value="Unassembled WGS sequence"/>
</dbReference>
<dbReference type="GeneID" id="58228055"/>
<comment type="caution">
    <text evidence="1">The sequence shown here is derived from an EMBL/GenBank/DDBJ whole genome shotgun (WGS) entry which is preliminary data.</text>
</comment>
<organism evidence="1 2">
    <name type="scientific">Pseudoalteromonas ruthenica</name>
    <dbReference type="NCBI Taxonomy" id="151081"/>
    <lineage>
        <taxon>Bacteria</taxon>
        <taxon>Pseudomonadati</taxon>
        <taxon>Pseudomonadota</taxon>
        <taxon>Gammaproteobacteria</taxon>
        <taxon>Alteromonadales</taxon>
        <taxon>Pseudoalteromonadaceae</taxon>
        <taxon>Pseudoalteromonas</taxon>
    </lineage>
</organism>
<evidence type="ECO:0000313" key="2">
    <source>
        <dbReference type="Proteomes" id="UP000033664"/>
    </source>
</evidence>
<dbReference type="PATRIC" id="fig|151081.8.peg.3035"/>
<dbReference type="AlphaFoldDB" id="A0A0F4PYU9"/>
<dbReference type="EMBL" id="JXXZ01000006">
    <property type="protein sequence ID" value="KJZ00280.1"/>
    <property type="molecule type" value="Genomic_DNA"/>
</dbReference>
<reference evidence="1 2" key="1">
    <citation type="journal article" date="2015" name="BMC Genomics">
        <title>Genome mining reveals unlocked bioactive potential of marine Gram-negative bacteria.</title>
        <authorList>
            <person name="Machado H."/>
            <person name="Sonnenschein E.C."/>
            <person name="Melchiorsen J."/>
            <person name="Gram L."/>
        </authorList>
    </citation>
    <scope>NUCLEOTIDE SEQUENCE [LARGE SCALE GENOMIC DNA]</scope>
    <source>
        <strain evidence="1 2">S3137</strain>
    </source>
</reference>
<proteinExistence type="predicted"/>
<gene>
    <name evidence="1" type="ORF">TW72_06085</name>
</gene>